<evidence type="ECO:0000313" key="13">
    <source>
        <dbReference type="Proteomes" id="UP000033531"/>
    </source>
</evidence>
<dbReference type="NCBIfam" id="NF004011">
    <property type="entry name" value="PRK05477.1-1"/>
    <property type="match status" value="1"/>
</dbReference>
<dbReference type="AlphaFoldDB" id="A0A0F4LHL9"/>
<dbReference type="InterPro" id="IPR006075">
    <property type="entry name" value="Asn/Gln-tRNA_Trfase_suB/E_cat"/>
</dbReference>
<dbReference type="NCBIfam" id="NF004012">
    <property type="entry name" value="PRK05477.1-2"/>
    <property type="match status" value="1"/>
</dbReference>
<dbReference type="HOGENOM" id="CLU_019240_0_0_9"/>
<dbReference type="Gene3D" id="1.10.10.410">
    <property type="match status" value="1"/>
</dbReference>
<dbReference type="SUPFAM" id="SSF89095">
    <property type="entry name" value="GatB/YqeY motif"/>
    <property type="match status" value="1"/>
</dbReference>
<dbReference type="PATRIC" id="fig|1218507.3.peg.731"/>
<dbReference type="InterPro" id="IPR017958">
    <property type="entry name" value="Gln-tRNA_amidoTrfase_suB_CS"/>
</dbReference>
<dbReference type="NCBIfam" id="TIGR00133">
    <property type="entry name" value="gatB"/>
    <property type="match status" value="1"/>
</dbReference>
<keyword evidence="3 10" id="KW-0436">Ligase</keyword>
<keyword evidence="6 10" id="KW-0648">Protein biosynthesis</keyword>
<evidence type="ECO:0000256" key="3">
    <source>
        <dbReference type="ARBA" id="ARBA00022598"/>
    </source>
</evidence>
<evidence type="ECO:0000256" key="7">
    <source>
        <dbReference type="ARBA" id="ARBA00024799"/>
    </source>
</evidence>
<dbReference type="GO" id="GO:0050566">
    <property type="term" value="F:asparaginyl-tRNA synthase (glutamine-hydrolyzing) activity"/>
    <property type="evidence" value="ECO:0007669"/>
    <property type="project" value="RHEA"/>
</dbReference>
<dbReference type="InterPro" id="IPR023168">
    <property type="entry name" value="GatB_Yqey_C_2"/>
</dbReference>
<feature type="domain" description="Asn/Gln amidotransferase" evidence="11">
    <location>
        <begin position="326"/>
        <end position="473"/>
    </location>
</feature>
<dbReference type="Proteomes" id="UP000033531">
    <property type="component" value="Unassembled WGS sequence"/>
</dbReference>
<dbReference type="EC" id="6.3.5.-" evidence="10"/>
<comment type="function">
    <text evidence="7 10">Allows the formation of correctly charged Asn-tRNA(Asn) or Gln-tRNA(Gln) through the transamidation of misacylated Asp-tRNA(Asn) or Glu-tRNA(Gln) in organisms which lack either or both of asparaginyl-tRNA or glutaminyl-tRNA synthetases. The reaction takes place in the presence of glutamine and ATP through an activated phospho-Asp-tRNA(Asn) or phospho-Glu-tRNA(Gln).</text>
</comment>
<gene>
    <name evidence="10 12" type="primary">gatB</name>
    <name evidence="12" type="ORF">JF74_05640</name>
</gene>
<dbReference type="InterPro" id="IPR014746">
    <property type="entry name" value="Gln_synth/guanido_kin_cat_dom"/>
</dbReference>
<dbReference type="GO" id="GO:0006412">
    <property type="term" value="P:translation"/>
    <property type="evidence" value="ECO:0007669"/>
    <property type="project" value="UniProtKB-UniRule"/>
</dbReference>
<dbReference type="InterPro" id="IPR018027">
    <property type="entry name" value="Asn/Gln_amidotransferase"/>
</dbReference>
<dbReference type="RefSeq" id="WP_046324529.1">
    <property type="nucleotide sequence ID" value="NZ_JBHTMT010000003.1"/>
</dbReference>
<dbReference type="NCBIfam" id="NF004014">
    <property type="entry name" value="PRK05477.1-4"/>
    <property type="match status" value="1"/>
</dbReference>
<dbReference type="PANTHER" id="PTHR11659:SF0">
    <property type="entry name" value="GLUTAMYL-TRNA(GLN) AMIDOTRANSFERASE SUBUNIT B, MITOCHONDRIAL"/>
    <property type="match status" value="1"/>
</dbReference>
<dbReference type="GO" id="GO:0050567">
    <property type="term" value="F:glutaminyl-tRNA synthase (glutamine-hydrolyzing) activity"/>
    <property type="evidence" value="ECO:0007669"/>
    <property type="project" value="UniProtKB-UniRule"/>
</dbReference>
<comment type="similarity">
    <text evidence="1 10">Belongs to the GatB/GatE family. GatB subfamily.</text>
</comment>
<dbReference type="FunFam" id="1.10.10.410:FF:000001">
    <property type="entry name" value="Aspartyl/glutamyl-tRNA(Asn/Gln) amidotransferase subunit B"/>
    <property type="match status" value="1"/>
</dbReference>
<evidence type="ECO:0000256" key="1">
    <source>
        <dbReference type="ARBA" id="ARBA00005306"/>
    </source>
</evidence>
<comment type="catalytic activity">
    <reaction evidence="8 10">
        <text>L-aspartyl-tRNA(Asn) + L-glutamine + ATP + H2O = L-asparaginyl-tRNA(Asn) + L-glutamate + ADP + phosphate + 2 H(+)</text>
        <dbReference type="Rhea" id="RHEA:14513"/>
        <dbReference type="Rhea" id="RHEA-COMP:9674"/>
        <dbReference type="Rhea" id="RHEA-COMP:9677"/>
        <dbReference type="ChEBI" id="CHEBI:15377"/>
        <dbReference type="ChEBI" id="CHEBI:15378"/>
        <dbReference type="ChEBI" id="CHEBI:29985"/>
        <dbReference type="ChEBI" id="CHEBI:30616"/>
        <dbReference type="ChEBI" id="CHEBI:43474"/>
        <dbReference type="ChEBI" id="CHEBI:58359"/>
        <dbReference type="ChEBI" id="CHEBI:78515"/>
        <dbReference type="ChEBI" id="CHEBI:78516"/>
        <dbReference type="ChEBI" id="CHEBI:456216"/>
    </reaction>
</comment>
<dbReference type="Gene3D" id="1.10.150.380">
    <property type="entry name" value="GatB domain, N-terminal subdomain"/>
    <property type="match status" value="1"/>
</dbReference>
<keyword evidence="12" id="KW-0808">Transferase</keyword>
<comment type="catalytic activity">
    <reaction evidence="9 10">
        <text>L-glutamyl-tRNA(Gln) + L-glutamine + ATP + H2O = L-glutaminyl-tRNA(Gln) + L-glutamate + ADP + phosphate + H(+)</text>
        <dbReference type="Rhea" id="RHEA:17521"/>
        <dbReference type="Rhea" id="RHEA-COMP:9681"/>
        <dbReference type="Rhea" id="RHEA-COMP:9684"/>
        <dbReference type="ChEBI" id="CHEBI:15377"/>
        <dbReference type="ChEBI" id="CHEBI:15378"/>
        <dbReference type="ChEBI" id="CHEBI:29985"/>
        <dbReference type="ChEBI" id="CHEBI:30616"/>
        <dbReference type="ChEBI" id="CHEBI:43474"/>
        <dbReference type="ChEBI" id="CHEBI:58359"/>
        <dbReference type="ChEBI" id="CHEBI:78520"/>
        <dbReference type="ChEBI" id="CHEBI:78521"/>
        <dbReference type="ChEBI" id="CHEBI:456216"/>
    </reaction>
</comment>
<reference evidence="12 13" key="1">
    <citation type="submission" date="2015-01" db="EMBL/GenBank/DDBJ databases">
        <title>Comparative genomics of the lactic acid bacteria isolated from the honey bee gut.</title>
        <authorList>
            <person name="Ellegaard K.M."/>
            <person name="Tamarit D."/>
            <person name="Javelind E."/>
            <person name="Olofsson T."/>
            <person name="Andersson S.G."/>
            <person name="Vasquez A."/>
        </authorList>
    </citation>
    <scope>NUCLEOTIDE SEQUENCE [LARGE SCALE GENOMIC DNA]</scope>
    <source>
        <strain evidence="12 13">Hma8</strain>
    </source>
</reference>
<accession>A0A0F4LHL9</accession>
<evidence type="ECO:0000256" key="5">
    <source>
        <dbReference type="ARBA" id="ARBA00022840"/>
    </source>
</evidence>
<sequence length="476" mass="53791">MNFKSTIGFEVHFELKTKSKIFSPSPVSYGAKPNTETNVIDWAMPGVLPYVNKDVYRLGIMVALATHAHILPTTHFDRKNYYYPDSPKAYQITQFFQPLARDGYVEIESHGKKKRIGIHEMHIEEDAGKNTHGTNGYSYVDLNRQGVPLLEVVSEPEIADPDEGYAYLEKLRKIVQFTGASDVKMEEGSMRVDTNISIRPAGQKELGTKVEMKNLNSFEHVRKSLAYEEKRQAQVLLSGGRVQLSTRRFDEATGKTVLERVKEGDADYRYFPEPDIAPDHISQEWIDEIKSTLPRSAEERYNQYVNEFGLKEYDANVLLQTKESSDFFDQTVAAGADPQLAANWMNTQVNGYLNDNRVELADIKLTPEHLAAMIKLIKDGTISSKIAKKVFAETIANGTDPKKYVEDKGMVQLSDTSVLAPMVKEVVDNNPQSVEDFKNGKDRAIGYLVGQLMKQTRGKANPKIINKLLNEELQKR</sequence>
<organism evidence="12 13">
    <name type="scientific">Lactobacillus melliventris</name>
    <dbReference type="NCBI Taxonomy" id="1218507"/>
    <lineage>
        <taxon>Bacteria</taxon>
        <taxon>Bacillati</taxon>
        <taxon>Bacillota</taxon>
        <taxon>Bacilli</taxon>
        <taxon>Lactobacillales</taxon>
        <taxon>Lactobacillaceae</taxon>
        <taxon>Lactobacillus</taxon>
    </lineage>
</organism>
<comment type="subunit">
    <text evidence="2 10">Heterotrimer of A, B and C subunits.</text>
</comment>
<dbReference type="GO" id="GO:0016740">
    <property type="term" value="F:transferase activity"/>
    <property type="evidence" value="ECO:0007669"/>
    <property type="project" value="UniProtKB-KW"/>
</dbReference>
<keyword evidence="4 10" id="KW-0547">Nucleotide-binding</keyword>
<protein>
    <recommendedName>
        <fullName evidence="10">Aspartyl/glutamyl-tRNA(Asn/Gln) amidotransferase subunit B</fullName>
        <shortName evidence="10">Asp/Glu-ADT subunit B</shortName>
        <ecNumber evidence="10">6.3.5.-</ecNumber>
    </recommendedName>
</protein>
<evidence type="ECO:0000313" key="12">
    <source>
        <dbReference type="EMBL" id="KJY57041.1"/>
    </source>
</evidence>
<evidence type="ECO:0000256" key="4">
    <source>
        <dbReference type="ARBA" id="ARBA00022741"/>
    </source>
</evidence>
<dbReference type="SMART" id="SM00845">
    <property type="entry name" value="GatB_Yqey"/>
    <property type="match status" value="1"/>
</dbReference>
<dbReference type="InterPro" id="IPR003789">
    <property type="entry name" value="Asn/Gln_tRNA_amidoTrase-B-like"/>
</dbReference>
<keyword evidence="5 10" id="KW-0067">ATP-binding</keyword>
<dbReference type="InterPro" id="IPR004413">
    <property type="entry name" value="GatB"/>
</dbReference>
<dbReference type="STRING" id="1218507.JF74_05640"/>
<dbReference type="SUPFAM" id="SSF55931">
    <property type="entry name" value="Glutamine synthetase/guanido kinase"/>
    <property type="match status" value="1"/>
</dbReference>
<dbReference type="GO" id="GO:0005524">
    <property type="term" value="F:ATP binding"/>
    <property type="evidence" value="ECO:0007669"/>
    <property type="project" value="UniProtKB-KW"/>
</dbReference>
<comment type="caution">
    <text evidence="12">The sequence shown here is derived from an EMBL/GenBank/DDBJ whole genome shotgun (WGS) entry which is preliminary data.</text>
</comment>
<proteinExistence type="inferred from homology"/>
<evidence type="ECO:0000259" key="11">
    <source>
        <dbReference type="SMART" id="SM00845"/>
    </source>
</evidence>
<evidence type="ECO:0000256" key="8">
    <source>
        <dbReference type="ARBA" id="ARBA00047380"/>
    </source>
</evidence>
<name>A0A0F4LHL9_9LACO</name>
<dbReference type="Pfam" id="PF02637">
    <property type="entry name" value="GatB_Yqey"/>
    <property type="match status" value="1"/>
</dbReference>
<dbReference type="InterPro" id="IPR042114">
    <property type="entry name" value="GatB_C_1"/>
</dbReference>
<dbReference type="GO" id="GO:0070681">
    <property type="term" value="P:glutaminyl-tRNAGln biosynthesis via transamidation"/>
    <property type="evidence" value="ECO:0007669"/>
    <property type="project" value="TreeGrafter"/>
</dbReference>
<dbReference type="HAMAP" id="MF_00121">
    <property type="entry name" value="GatB"/>
    <property type="match status" value="1"/>
</dbReference>
<evidence type="ECO:0000256" key="2">
    <source>
        <dbReference type="ARBA" id="ARBA00011123"/>
    </source>
</evidence>
<dbReference type="EMBL" id="JXLI01000009">
    <property type="protein sequence ID" value="KJY57041.1"/>
    <property type="molecule type" value="Genomic_DNA"/>
</dbReference>
<dbReference type="OrthoDB" id="9804078at2"/>
<dbReference type="InterPro" id="IPR017959">
    <property type="entry name" value="Asn/Gln-tRNA_amidoTrfase_suB/E"/>
</dbReference>
<evidence type="ECO:0000256" key="9">
    <source>
        <dbReference type="ARBA" id="ARBA00047913"/>
    </source>
</evidence>
<evidence type="ECO:0000256" key="6">
    <source>
        <dbReference type="ARBA" id="ARBA00022917"/>
    </source>
</evidence>
<dbReference type="PANTHER" id="PTHR11659">
    <property type="entry name" value="GLUTAMYL-TRNA GLN AMIDOTRANSFERASE SUBUNIT B MITOCHONDRIAL AND PROKARYOTIC PET112-RELATED"/>
    <property type="match status" value="1"/>
</dbReference>
<dbReference type="PROSITE" id="PS01234">
    <property type="entry name" value="GATB"/>
    <property type="match status" value="1"/>
</dbReference>
<dbReference type="Pfam" id="PF02934">
    <property type="entry name" value="GatB_N"/>
    <property type="match status" value="1"/>
</dbReference>
<evidence type="ECO:0000256" key="10">
    <source>
        <dbReference type="HAMAP-Rule" id="MF_00121"/>
    </source>
</evidence>